<reference evidence="2 3" key="1">
    <citation type="submission" date="2024-09" db="EMBL/GenBank/DDBJ databases">
        <authorList>
            <person name="Sun Q."/>
            <person name="Mori K."/>
        </authorList>
    </citation>
    <scope>NUCLEOTIDE SEQUENCE [LARGE SCALE GENOMIC DNA]</scope>
    <source>
        <strain evidence="2 3">JCM 10918</strain>
    </source>
</reference>
<dbReference type="RefSeq" id="WP_247468217.1">
    <property type="nucleotide sequence ID" value="NZ_JBHMAR010000023.1"/>
</dbReference>
<comment type="caution">
    <text evidence="2">The sequence shown here is derived from an EMBL/GenBank/DDBJ whole genome shotgun (WGS) entry which is preliminary data.</text>
</comment>
<evidence type="ECO:0000256" key="1">
    <source>
        <dbReference type="SAM" id="MobiDB-lite"/>
    </source>
</evidence>
<dbReference type="Proteomes" id="UP001589703">
    <property type="component" value="Unassembled WGS sequence"/>
</dbReference>
<sequence>MNEAHPLLGRIRLGVLTVLLVVIAWNRRAVESLLLLLPARPASRPPRPVRATRGGIARQEVPLAGE</sequence>
<organism evidence="2 3">
    <name type="scientific">Streptomyces thermocoprophilus</name>
    <dbReference type="NCBI Taxonomy" id="78356"/>
    <lineage>
        <taxon>Bacteria</taxon>
        <taxon>Bacillati</taxon>
        <taxon>Actinomycetota</taxon>
        <taxon>Actinomycetes</taxon>
        <taxon>Kitasatosporales</taxon>
        <taxon>Streptomycetaceae</taxon>
        <taxon>Streptomyces</taxon>
    </lineage>
</organism>
<protein>
    <submittedName>
        <fullName evidence="2">Uncharacterized protein</fullName>
    </submittedName>
</protein>
<evidence type="ECO:0000313" key="3">
    <source>
        <dbReference type="Proteomes" id="UP001589703"/>
    </source>
</evidence>
<gene>
    <name evidence="2" type="ORF">ACFFRO_18780</name>
</gene>
<evidence type="ECO:0000313" key="2">
    <source>
        <dbReference type="EMBL" id="MFB9737155.1"/>
    </source>
</evidence>
<proteinExistence type="predicted"/>
<keyword evidence="3" id="KW-1185">Reference proteome</keyword>
<dbReference type="EMBL" id="JBHMAR010000023">
    <property type="protein sequence ID" value="MFB9737155.1"/>
    <property type="molecule type" value="Genomic_DNA"/>
</dbReference>
<feature type="region of interest" description="Disordered" evidence="1">
    <location>
        <begin position="43"/>
        <end position="66"/>
    </location>
</feature>
<name>A0ABV5VH49_9ACTN</name>
<accession>A0ABV5VH49</accession>